<proteinExistence type="predicted"/>
<reference evidence="1 2" key="1">
    <citation type="submission" date="2019-09" db="EMBL/GenBank/DDBJ databases">
        <authorList>
            <person name="Chandra G."/>
            <person name="Truman W A."/>
        </authorList>
    </citation>
    <scope>NUCLEOTIDE SEQUENCE [LARGE SCALE GENOMIC DNA]</scope>
    <source>
        <strain evidence="1">PS896</strain>
    </source>
</reference>
<dbReference type="SUPFAM" id="SSF49373">
    <property type="entry name" value="Invasin/intimin cell-adhesion fragments"/>
    <property type="match status" value="1"/>
</dbReference>
<accession>A0A5E7LAV6</accession>
<dbReference type="RefSeq" id="WP_191631124.1">
    <property type="nucleotide sequence ID" value="NZ_CABVIN010000004.1"/>
</dbReference>
<dbReference type="Proteomes" id="UP000377224">
    <property type="component" value="Unassembled WGS sequence"/>
</dbReference>
<dbReference type="EMBL" id="CABVIN010000004">
    <property type="protein sequence ID" value="VVP10431.1"/>
    <property type="molecule type" value="Genomic_DNA"/>
</dbReference>
<evidence type="ECO:0000313" key="2">
    <source>
        <dbReference type="Proteomes" id="UP000377224"/>
    </source>
</evidence>
<protein>
    <submittedName>
        <fullName evidence="1">Uncharacterized protein</fullName>
    </submittedName>
</protein>
<evidence type="ECO:0000313" key="1">
    <source>
        <dbReference type="EMBL" id="VVP10431.1"/>
    </source>
</evidence>
<sequence length="1190" mass="130210">MSEHTIHARHNFIVNGDFIQDLSDWKINDERKVSRQEGLWQGQTIGFMNATNMGEGLQSISLATRPRPTPRRAEYKLLFSYEAVQGAEGTLRINPGLGGEVDLRLVPSRQRATELQVSPDGLLLDLNLVEYSHTLALETEEQTVTFTVMSPDNGGPGRPGAVRFTSARVELFLEDLRLDSVSIDGVAQPSDDRLHLCFGAVHEMTLQLASDSVWIDTRAGLLVDNAEQDPENILTAGPLWGREHPVTDPWAINCAGITQDTEIERTLGVRSEYTADTYALPVVCGHFQLDVIALQEPEWYPVIDLAQHMELSVRVQAHYTETALANREVTWTLKGTNGEDDVVLAVQPSDPNGESRLIWTPDIAGEWLIEASVDSYYAKEEARHVFAVRVLKEDPWVSARFALDGPPRDGIWGSETAHPCRGANHAVSLAFAEKHFLADTELALHWAGEDTPDGLGMNFMPLLDDGNPLQEPGQVWTMACGNLRDSFFTFNVSCSKLLQPSPPQALALAHNWLELGEVKLPTRFPSVGGAALPVQIQVLSRVPGVGAVSGVGVQWFLDGTLDQTLSTGADGWSQYAFNPQEEGSSTVTARIVSHYDQQTLEYRFEITVLPENPLAQLTAVTLAGEAAGTVGLLCARNAEPVELLVKPVGETLVGEPFYLELIGEDGSVVDFQVEPDPGIPRLLPKEGLSWQVSSTSSTSGRFLLYLCHEEITPYELAGRLFSSVLQDEGIFSFDERPLDGTSTSYPCLGGQHRLQFLPNPESVLTGLDVTARWVNDANLSLNATLAPDYARELPSNGLDWTLDAVNSTERAESALAVTLPQAHFDYPPMKMLLDHNRLEIAEVRGPTFDLFIGESTFLEVRSRSFYTGRAVPGTEVSFAYQGAETPVRTEDNGWARFAFTATQPGSITVVATVPSLYNETDVAPSFTFEFSVLAAVVAPDTATALPPLNPLEEIVDTARDQQPKSVRAEIAEVREPTFDPQVGESVVMGLKIRLSDTRQAASGVEVIFWTGQSTVRVVTDSEGWAFFSWQVAAAGDNEVLAMLDNFDETLNPARSHLFKFTSMNANVWDDALIQLNDVGKTVWGEKTLFPRTQQVHTIWLSVDNATSHLLNRDICLGLKGYSTALELGLTSVQPALGTYRRLTSAGLSWQCTGTIGGAYALQLEASRLLKRSPLNPMSLGPAPSAGQSED</sequence>
<name>A0A5E7LAV6_PSEFL</name>
<dbReference type="InterPro" id="IPR008964">
    <property type="entry name" value="Invasin/intimin_cell_adhesion"/>
</dbReference>
<dbReference type="AlphaFoldDB" id="A0A5E7LAV6"/>
<organism evidence="1 2">
    <name type="scientific">Pseudomonas fluorescens</name>
    <dbReference type="NCBI Taxonomy" id="294"/>
    <lineage>
        <taxon>Bacteria</taxon>
        <taxon>Pseudomonadati</taxon>
        <taxon>Pseudomonadota</taxon>
        <taxon>Gammaproteobacteria</taxon>
        <taxon>Pseudomonadales</taxon>
        <taxon>Pseudomonadaceae</taxon>
        <taxon>Pseudomonas</taxon>
    </lineage>
</organism>
<gene>
    <name evidence="1" type="ORF">PS896_03308</name>
</gene>